<sequence length="171" mass="18674">MSDRHPGLTPEIAAFYHQAARVCLDRHHVTPTQFLLQEEQTELVTQVEWEPADNRSRAAWANEIDTTEAGAYACSLAATELMRGLVAVRRAETGTGADYYIGPTGRAAEDLEDCYRLEVSGTDRGSKDGVMRRLQQKVAQTLAGNSNLPALAAVVGFQAQLILIQAVEDES</sequence>
<accession>A0A933LQJ1</accession>
<evidence type="ECO:0000313" key="1">
    <source>
        <dbReference type="EMBL" id="MBI4596205.1"/>
    </source>
</evidence>
<dbReference type="Proteomes" id="UP000772181">
    <property type="component" value="Unassembled WGS sequence"/>
</dbReference>
<protein>
    <submittedName>
        <fullName evidence="1">Uncharacterized protein</fullName>
    </submittedName>
</protein>
<dbReference type="EMBL" id="JACQWF010000333">
    <property type="protein sequence ID" value="MBI4596205.1"/>
    <property type="molecule type" value="Genomic_DNA"/>
</dbReference>
<dbReference type="AlphaFoldDB" id="A0A933LQJ1"/>
<name>A0A933LQJ1_UNCTE</name>
<organism evidence="1 2">
    <name type="scientific">Tectimicrobiota bacterium</name>
    <dbReference type="NCBI Taxonomy" id="2528274"/>
    <lineage>
        <taxon>Bacteria</taxon>
        <taxon>Pseudomonadati</taxon>
        <taxon>Nitrospinota/Tectimicrobiota group</taxon>
        <taxon>Candidatus Tectimicrobiota</taxon>
    </lineage>
</organism>
<comment type="caution">
    <text evidence="1">The sequence shown here is derived from an EMBL/GenBank/DDBJ whole genome shotgun (WGS) entry which is preliminary data.</text>
</comment>
<gene>
    <name evidence="1" type="ORF">HY730_07515</name>
</gene>
<evidence type="ECO:0000313" key="2">
    <source>
        <dbReference type="Proteomes" id="UP000772181"/>
    </source>
</evidence>
<reference evidence="1" key="1">
    <citation type="submission" date="2020-07" db="EMBL/GenBank/DDBJ databases">
        <title>Huge and variable diversity of episymbiotic CPR bacteria and DPANN archaea in groundwater ecosystems.</title>
        <authorList>
            <person name="He C.Y."/>
            <person name="Keren R."/>
            <person name="Whittaker M."/>
            <person name="Farag I.F."/>
            <person name="Doudna J."/>
            <person name="Cate J.H.D."/>
            <person name="Banfield J.F."/>
        </authorList>
    </citation>
    <scope>NUCLEOTIDE SEQUENCE</scope>
    <source>
        <strain evidence="1">NC_groundwater_1482_Ag_S-0.65um_47_24</strain>
    </source>
</reference>
<proteinExistence type="predicted"/>